<dbReference type="Gene3D" id="1.10.510.10">
    <property type="entry name" value="Transferase(Phosphotransferase) domain 1"/>
    <property type="match status" value="1"/>
</dbReference>
<evidence type="ECO:0000256" key="8">
    <source>
        <dbReference type="ARBA" id="ARBA00048679"/>
    </source>
</evidence>
<dbReference type="InterPro" id="IPR000719">
    <property type="entry name" value="Prot_kinase_dom"/>
</dbReference>
<dbReference type="SMART" id="SM00220">
    <property type="entry name" value="S_TKc"/>
    <property type="match status" value="1"/>
</dbReference>
<feature type="compositionally biased region" description="Gly residues" evidence="9">
    <location>
        <begin position="366"/>
        <end position="376"/>
    </location>
</feature>
<dbReference type="SUPFAM" id="SSF56112">
    <property type="entry name" value="Protein kinase-like (PK-like)"/>
    <property type="match status" value="1"/>
</dbReference>
<evidence type="ECO:0000313" key="13">
    <source>
        <dbReference type="Proteomes" id="UP000444960"/>
    </source>
</evidence>
<dbReference type="CDD" id="cd14014">
    <property type="entry name" value="STKc_PknB_like"/>
    <property type="match status" value="1"/>
</dbReference>
<feature type="region of interest" description="Disordered" evidence="9">
    <location>
        <begin position="294"/>
        <end position="376"/>
    </location>
</feature>
<dbReference type="Pfam" id="PF00069">
    <property type="entry name" value="Pkinase"/>
    <property type="match status" value="1"/>
</dbReference>
<dbReference type="InterPro" id="IPR008271">
    <property type="entry name" value="Ser/Thr_kinase_AS"/>
</dbReference>
<dbReference type="RefSeq" id="WP_161896524.1">
    <property type="nucleotide sequence ID" value="NZ_BJOV01000005.1"/>
</dbReference>
<feature type="region of interest" description="Disordered" evidence="9">
    <location>
        <begin position="405"/>
        <end position="430"/>
    </location>
</feature>
<evidence type="ECO:0000256" key="2">
    <source>
        <dbReference type="ARBA" id="ARBA00022527"/>
    </source>
</evidence>
<feature type="compositionally biased region" description="Low complexity" evidence="9">
    <location>
        <begin position="339"/>
        <end position="360"/>
    </location>
</feature>
<keyword evidence="10" id="KW-1133">Transmembrane helix</keyword>
<evidence type="ECO:0000256" key="5">
    <source>
        <dbReference type="ARBA" id="ARBA00022777"/>
    </source>
</evidence>
<feature type="transmembrane region" description="Helical" evidence="10">
    <location>
        <begin position="380"/>
        <end position="401"/>
    </location>
</feature>
<name>A0A7I9VBZ7_9ACTN</name>
<keyword evidence="13" id="KW-1185">Reference proteome</keyword>
<evidence type="ECO:0000256" key="4">
    <source>
        <dbReference type="ARBA" id="ARBA00022741"/>
    </source>
</evidence>
<dbReference type="InterPro" id="IPR011009">
    <property type="entry name" value="Kinase-like_dom_sf"/>
</dbReference>
<evidence type="ECO:0000313" key="12">
    <source>
        <dbReference type="EMBL" id="GEE02899.1"/>
    </source>
</evidence>
<keyword evidence="10" id="KW-0472">Membrane</keyword>
<sequence length="617" mass="64525">MLSPGQLFAGYRVVRALGAGGMGEVYLVQHPRLPRQDALKLLPSELTSDGTYRARFIREADLASGLDHPSIVSVYDRGEDRGQLWITMKYVPGADANEILKESGPFSPADTVDVVTAVADALDYAHGKGLLHRDVKPANILIDPTTATRRKVYLTDFGIARTVGNDTALTAANLTVGSIQYTSPEQLRGADLNGRSDQYSLACTAFRLLTGRAPYPERLPAEIINAHLNNPIPHTRSLRPELPATVDAVLARAMDKQAVNRYPTCMDFARDLKAALNSAGPSAASGYQPTMINPGSVGVPAQPPAAPIPMAKQPDPAPYTKPYTQHGAPAAPGYPQPTPQAYGQQQPYGQAQYPQQFGQPPQYPGGRPGQTSGGGGKPTAVIVGAIVVVVALVAGLVIWLVTRGGDDSSTTAASSSASSSTTSSTTSSTAVDPAVVAGVPTQCSTGQTTHNTVTTRLTSGKIEIPTTAMPSGWSSDRGSQFPFVTDADGVYKSVDANWVAQIAVGTLPSAFATDTEAIARKFLECLTVSSGYRSVTVSTPTGTVVEPHELEKSNTKVSLLTSDIPVTGAPAGIRGDSIILAVVNSSPMTIAIGISPIGDTATQTTVRDAVQGLLASR</sequence>
<feature type="domain" description="Protein kinase" evidence="11">
    <location>
        <begin position="11"/>
        <end position="276"/>
    </location>
</feature>
<dbReference type="PROSITE" id="PS50011">
    <property type="entry name" value="PROTEIN_KINASE_DOM"/>
    <property type="match status" value="1"/>
</dbReference>
<dbReference type="Gene3D" id="3.30.200.20">
    <property type="entry name" value="Phosphorylase Kinase, domain 1"/>
    <property type="match status" value="1"/>
</dbReference>
<evidence type="ECO:0000256" key="10">
    <source>
        <dbReference type="SAM" id="Phobius"/>
    </source>
</evidence>
<gene>
    <name evidence="12" type="ORF">nbrc107696_33450</name>
</gene>
<keyword evidence="10" id="KW-0812">Transmembrane</keyword>
<evidence type="ECO:0000256" key="7">
    <source>
        <dbReference type="ARBA" id="ARBA00047899"/>
    </source>
</evidence>
<dbReference type="PANTHER" id="PTHR43289:SF6">
    <property type="entry name" value="SERINE_THREONINE-PROTEIN KINASE NEKL-3"/>
    <property type="match status" value="1"/>
</dbReference>
<evidence type="ECO:0000256" key="1">
    <source>
        <dbReference type="ARBA" id="ARBA00012513"/>
    </source>
</evidence>
<reference evidence="13" key="1">
    <citation type="submission" date="2019-06" db="EMBL/GenBank/DDBJ databases">
        <title>Gordonia isolated from sludge of a wastewater treatment plant.</title>
        <authorList>
            <person name="Tamura T."/>
            <person name="Aoyama K."/>
            <person name="Kang Y."/>
            <person name="Saito S."/>
            <person name="Akiyama N."/>
            <person name="Yazawa K."/>
            <person name="Gonoi T."/>
            <person name="Mikami Y."/>
        </authorList>
    </citation>
    <scope>NUCLEOTIDE SEQUENCE [LARGE SCALE GENOMIC DNA]</scope>
    <source>
        <strain evidence="13">NBRC 107696</strain>
    </source>
</reference>
<comment type="catalytic activity">
    <reaction evidence="7">
        <text>L-threonyl-[protein] + ATP = O-phospho-L-threonyl-[protein] + ADP + H(+)</text>
        <dbReference type="Rhea" id="RHEA:46608"/>
        <dbReference type="Rhea" id="RHEA-COMP:11060"/>
        <dbReference type="Rhea" id="RHEA-COMP:11605"/>
        <dbReference type="ChEBI" id="CHEBI:15378"/>
        <dbReference type="ChEBI" id="CHEBI:30013"/>
        <dbReference type="ChEBI" id="CHEBI:30616"/>
        <dbReference type="ChEBI" id="CHEBI:61977"/>
        <dbReference type="ChEBI" id="CHEBI:456216"/>
        <dbReference type="EC" id="2.7.11.1"/>
    </reaction>
</comment>
<evidence type="ECO:0000256" key="3">
    <source>
        <dbReference type="ARBA" id="ARBA00022679"/>
    </source>
</evidence>
<evidence type="ECO:0000256" key="6">
    <source>
        <dbReference type="ARBA" id="ARBA00022840"/>
    </source>
</evidence>
<keyword evidence="2" id="KW-0723">Serine/threonine-protein kinase</keyword>
<dbReference type="EMBL" id="BJOV01000005">
    <property type="protein sequence ID" value="GEE02899.1"/>
    <property type="molecule type" value="Genomic_DNA"/>
</dbReference>
<dbReference type="FunFam" id="3.30.200.20:FF:000035">
    <property type="entry name" value="Serine/threonine protein kinase Stk1"/>
    <property type="match status" value="1"/>
</dbReference>
<comment type="caution">
    <text evidence="12">The sequence shown here is derived from an EMBL/GenBank/DDBJ whole genome shotgun (WGS) entry which is preliminary data.</text>
</comment>
<keyword evidence="3" id="KW-0808">Transferase</keyword>
<evidence type="ECO:0000259" key="11">
    <source>
        <dbReference type="PROSITE" id="PS50011"/>
    </source>
</evidence>
<dbReference type="GO" id="GO:0004674">
    <property type="term" value="F:protein serine/threonine kinase activity"/>
    <property type="evidence" value="ECO:0007669"/>
    <property type="project" value="UniProtKB-KW"/>
</dbReference>
<proteinExistence type="predicted"/>
<dbReference type="PANTHER" id="PTHR43289">
    <property type="entry name" value="MITOGEN-ACTIVATED PROTEIN KINASE KINASE KINASE 20-RELATED"/>
    <property type="match status" value="1"/>
</dbReference>
<comment type="catalytic activity">
    <reaction evidence="8">
        <text>L-seryl-[protein] + ATP = O-phospho-L-seryl-[protein] + ADP + H(+)</text>
        <dbReference type="Rhea" id="RHEA:17989"/>
        <dbReference type="Rhea" id="RHEA-COMP:9863"/>
        <dbReference type="Rhea" id="RHEA-COMP:11604"/>
        <dbReference type="ChEBI" id="CHEBI:15378"/>
        <dbReference type="ChEBI" id="CHEBI:29999"/>
        <dbReference type="ChEBI" id="CHEBI:30616"/>
        <dbReference type="ChEBI" id="CHEBI:83421"/>
        <dbReference type="ChEBI" id="CHEBI:456216"/>
        <dbReference type="EC" id="2.7.11.1"/>
    </reaction>
</comment>
<keyword evidence="5" id="KW-0418">Kinase</keyword>
<keyword evidence="6" id="KW-0067">ATP-binding</keyword>
<dbReference type="GO" id="GO:0005524">
    <property type="term" value="F:ATP binding"/>
    <property type="evidence" value="ECO:0007669"/>
    <property type="project" value="UniProtKB-KW"/>
</dbReference>
<feature type="compositionally biased region" description="Low complexity" evidence="9">
    <location>
        <begin position="408"/>
        <end position="430"/>
    </location>
</feature>
<protein>
    <recommendedName>
        <fullName evidence="1">non-specific serine/threonine protein kinase</fullName>
        <ecNumber evidence="1">2.7.11.1</ecNumber>
    </recommendedName>
</protein>
<accession>A0A7I9VBZ7</accession>
<keyword evidence="4" id="KW-0547">Nucleotide-binding</keyword>
<dbReference type="Proteomes" id="UP000444960">
    <property type="component" value="Unassembled WGS sequence"/>
</dbReference>
<organism evidence="12 13">
    <name type="scientific">Gordonia spumicola</name>
    <dbReference type="NCBI Taxonomy" id="589161"/>
    <lineage>
        <taxon>Bacteria</taxon>
        <taxon>Bacillati</taxon>
        <taxon>Actinomycetota</taxon>
        <taxon>Actinomycetes</taxon>
        <taxon>Mycobacteriales</taxon>
        <taxon>Gordoniaceae</taxon>
        <taxon>Gordonia</taxon>
    </lineage>
</organism>
<evidence type="ECO:0000256" key="9">
    <source>
        <dbReference type="SAM" id="MobiDB-lite"/>
    </source>
</evidence>
<dbReference type="AlphaFoldDB" id="A0A7I9VBZ7"/>
<dbReference type="OrthoDB" id="9762169at2"/>
<dbReference type="EC" id="2.7.11.1" evidence="1"/>
<dbReference type="PROSITE" id="PS00108">
    <property type="entry name" value="PROTEIN_KINASE_ST"/>
    <property type="match status" value="1"/>
</dbReference>